<feature type="region of interest" description="Disordered" evidence="2">
    <location>
        <begin position="153"/>
        <end position="178"/>
    </location>
</feature>
<organism evidence="3 4">
    <name type="scientific">Entamoeba invadens IP1</name>
    <dbReference type="NCBI Taxonomy" id="370355"/>
    <lineage>
        <taxon>Eukaryota</taxon>
        <taxon>Amoebozoa</taxon>
        <taxon>Evosea</taxon>
        <taxon>Archamoebae</taxon>
        <taxon>Mastigamoebida</taxon>
        <taxon>Entamoebidae</taxon>
        <taxon>Entamoeba</taxon>
    </lineage>
</organism>
<dbReference type="RefSeq" id="XP_004261844.1">
    <property type="nucleotide sequence ID" value="XM_004261796.1"/>
</dbReference>
<name>A0A0A1UF16_ENTIV</name>
<feature type="coiled-coil region" evidence="1">
    <location>
        <begin position="183"/>
        <end position="217"/>
    </location>
</feature>
<feature type="compositionally biased region" description="Basic and acidic residues" evidence="2">
    <location>
        <begin position="155"/>
        <end position="166"/>
    </location>
</feature>
<evidence type="ECO:0000313" key="4">
    <source>
        <dbReference type="Proteomes" id="UP000014680"/>
    </source>
</evidence>
<sequence>MSEERLEKIEKILRLIQQKLKDNDDQSSKNETIVAEVVKKVQNVEKSNKTNEDMMFTIQKQVRQLNKDELLQLSPRQKRSPDIITDDAIRITIKKVKEHDDLLQSFVETLNKTNSTAIPVLRQTIVSLNGKVIEIKKDIEELKKDISTLKSSHAQKVEEKNLERQNENTGGTTQDLSVEIERKDETKIEFEKQRGELNDVKKELKDLKDTITLIKSEQDNRNSTTSGSPTKLEEITVAPKSRSFSVDSHSTEAFNMKLSQEMEKKDVEIVTLRTAQANLSNEIEQLKSMRQEIDQIKNENKNVPKLDTRSGRMRLSLGKNIQLSPPRQDLSIDVPDSPESAAEPPDEKESEKIISDLNMYENIGGFYKHLSEWSGLTRPKVVFFSNIMDRADISDFNNGIIGKKNVMVIVGTKKNEVFGAFCSKRIPKPPTSAAKKDSNYTAITGDAKHFIFTLLNSKFEKKRFDLKNGKNQEVFGVYNEKSKDYLFSVPNFFVFKKKECKVIEGFEKSYECQTTVVEGKSFKPAYVVALSWSK</sequence>
<keyword evidence="1" id="KW-0175">Coiled coil</keyword>
<feature type="region of interest" description="Disordered" evidence="2">
    <location>
        <begin position="318"/>
        <end position="350"/>
    </location>
</feature>
<reference evidence="3 4" key="1">
    <citation type="submission" date="2012-10" db="EMBL/GenBank/DDBJ databases">
        <authorList>
            <person name="Zafar N."/>
            <person name="Inman J."/>
            <person name="Hall N."/>
            <person name="Lorenzi H."/>
            <person name="Caler E."/>
        </authorList>
    </citation>
    <scope>NUCLEOTIDE SEQUENCE [LARGE SCALE GENOMIC DNA]</scope>
    <source>
        <strain evidence="3 4">IP1</strain>
    </source>
</reference>
<keyword evidence="4" id="KW-1185">Reference proteome</keyword>
<proteinExistence type="predicted"/>
<evidence type="ECO:0000256" key="2">
    <source>
        <dbReference type="SAM" id="MobiDB-lite"/>
    </source>
</evidence>
<dbReference type="KEGG" id="eiv:EIN_253370"/>
<evidence type="ECO:0000313" key="3">
    <source>
        <dbReference type="EMBL" id="ELP95073.1"/>
    </source>
</evidence>
<evidence type="ECO:0000256" key="1">
    <source>
        <dbReference type="SAM" id="Coils"/>
    </source>
</evidence>
<dbReference type="OrthoDB" id="29202at2759"/>
<dbReference type="Proteomes" id="UP000014680">
    <property type="component" value="Unassembled WGS sequence"/>
</dbReference>
<protein>
    <submittedName>
        <fullName evidence="3">Uncharacterized protein</fullName>
    </submittedName>
</protein>
<dbReference type="GeneID" id="14894018"/>
<dbReference type="EMBL" id="KB206169">
    <property type="protein sequence ID" value="ELP95073.1"/>
    <property type="molecule type" value="Genomic_DNA"/>
</dbReference>
<feature type="coiled-coil region" evidence="1">
    <location>
        <begin position="269"/>
        <end position="299"/>
    </location>
</feature>
<feature type="compositionally biased region" description="Polar residues" evidence="2">
    <location>
        <begin position="167"/>
        <end position="176"/>
    </location>
</feature>
<dbReference type="VEuPathDB" id="AmoebaDB:EIN_253370"/>
<gene>
    <name evidence="3" type="ORF">EIN_253370</name>
</gene>
<dbReference type="OMA" id="KIEGQKH"/>
<dbReference type="AlphaFoldDB" id="A0A0A1UF16"/>
<accession>A0A0A1UF16</accession>